<gene>
    <name evidence="1" type="ordered locus">MTBMA_c07670</name>
</gene>
<dbReference type="Pfam" id="PF01663">
    <property type="entry name" value="Phosphodiest"/>
    <property type="match status" value="1"/>
</dbReference>
<keyword evidence="2" id="KW-1185">Reference proteome</keyword>
<proteinExistence type="predicted"/>
<dbReference type="HOGENOM" id="CLU_1275349_0_0_2"/>
<evidence type="ECO:0000313" key="2">
    <source>
        <dbReference type="Proteomes" id="UP000000345"/>
    </source>
</evidence>
<evidence type="ECO:0000313" key="1">
    <source>
        <dbReference type="EMBL" id="ADL58362.1"/>
    </source>
</evidence>
<accession>D9PVW4</accession>
<dbReference type="AlphaFoldDB" id="D9PVW4"/>
<sequence>MGKVLIIGIDGMDSELISKFEEDLPTICKLKDDGIYLNPKTIFPPDSDTSWASIYTGLNPAKHGIVHFVDALEKSHKYLSEEIDNKTIRGKTFWDIAGDHGKKVCILLPHVGYPVWPVNGIMVGRSSLKDEIMTYPDGLFNEHDLSQLNTIKKFPGRKKFSEEYINKHIELVENSMRFGLEIYKKENWDLFLYIHQHWMLYLISFGIVVMKMIPHI</sequence>
<dbReference type="Proteomes" id="UP000000345">
    <property type="component" value="Chromosome"/>
</dbReference>
<dbReference type="EMBL" id="CP001710">
    <property type="protein sequence ID" value="ADL58362.1"/>
    <property type="molecule type" value="Genomic_DNA"/>
</dbReference>
<reference evidence="1 2" key="2">
    <citation type="journal article" date="2010" name="J. Bacteriol.">
        <title>Complete genome sequence of Methanothermobacter marburgensis, a methanoarchaeon model organism.</title>
        <authorList>
            <person name="Liesegang H."/>
            <person name="Kaster A.K."/>
            <person name="Wiezer A."/>
            <person name="Goenrich M."/>
            <person name="Wollherr A."/>
            <person name="Seedorf H."/>
            <person name="Gottschalk G."/>
            <person name="Thauer R.K."/>
        </authorList>
    </citation>
    <scope>NUCLEOTIDE SEQUENCE [LARGE SCALE GENOMIC DNA]</scope>
    <source>
        <strain evidence="2">ATCC BAA-927 / DSM 2133 / JCM 14651 / NBRC 100331 / OCM 82 / Marburg</strain>
    </source>
</reference>
<reference key="1">
    <citation type="submission" date="2009-08" db="EMBL/GenBank/DDBJ databases">
        <title>The genome sequence of Methanothermobacter marburgensis.</title>
        <authorList>
            <person name="Kaster A."/>
            <person name="Seedorf H."/>
            <person name="Goenrich M."/>
            <person name="Wiezer A."/>
            <person name="Liesegang H."/>
            <person name="Thauer R."/>
            <person name="Gottschalk G."/>
        </authorList>
    </citation>
    <scope>NUCLEOTIDE SEQUENCE</scope>
    <source>
        <strain>Marburg</strain>
    </source>
</reference>
<dbReference type="OrthoDB" id="198670at2157"/>
<dbReference type="KEGG" id="mmg:MTBMA_c07670"/>
<dbReference type="InterPro" id="IPR002591">
    <property type="entry name" value="Phosphodiest/P_Trfase"/>
</dbReference>
<name>D9PVW4_METTM</name>
<dbReference type="STRING" id="79929.MTBMA_c07670"/>
<dbReference type="Gene3D" id="3.40.720.10">
    <property type="entry name" value="Alkaline Phosphatase, subunit A"/>
    <property type="match status" value="1"/>
</dbReference>
<dbReference type="InterPro" id="IPR017850">
    <property type="entry name" value="Alkaline_phosphatase_core_sf"/>
</dbReference>
<evidence type="ECO:0008006" key="3">
    <source>
        <dbReference type="Google" id="ProtNLM"/>
    </source>
</evidence>
<protein>
    <recommendedName>
        <fullName evidence="3">Type I phosphodiesterase/nucleotide pyrophosphatase</fullName>
    </recommendedName>
</protein>
<organism evidence="1 2">
    <name type="scientific">Methanothermobacter marburgensis (strain ATCC BAA-927 / DSM 2133 / JCM 14651 / NBRC 100331 / OCM 82 / Marburg)</name>
    <name type="common">Methanobacterium thermoautotrophicum</name>
    <dbReference type="NCBI Taxonomy" id="79929"/>
    <lineage>
        <taxon>Archaea</taxon>
        <taxon>Methanobacteriati</taxon>
        <taxon>Methanobacteriota</taxon>
        <taxon>Methanomada group</taxon>
        <taxon>Methanobacteria</taxon>
        <taxon>Methanobacteriales</taxon>
        <taxon>Methanobacteriaceae</taxon>
        <taxon>Methanothermobacter</taxon>
    </lineage>
</organism>
<dbReference type="SUPFAM" id="SSF53649">
    <property type="entry name" value="Alkaline phosphatase-like"/>
    <property type="match status" value="1"/>
</dbReference>
<dbReference type="PaxDb" id="79929-MTBMA_c07670"/>